<accession>A0A1L9VFK3</accession>
<dbReference type="VEuPathDB" id="FungiDB:ASPGLDRAFT_36838"/>
<keyword evidence="4" id="KW-1185">Reference proteome</keyword>
<dbReference type="OrthoDB" id="4770059at2759"/>
<proteinExistence type="predicted"/>
<evidence type="ECO:0000256" key="2">
    <source>
        <dbReference type="SAM" id="Phobius"/>
    </source>
</evidence>
<name>A0A1L9VFK3_ASPGL</name>
<dbReference type="Proteomes" id="UP000184300">
    <property type="component" value="Unassembled WGS sequence"/>
</dbReference>
<sequence length="239" mass="25499">MVESNQMLDHRHNCVTLHQIPQVLEDSCNLRDTESLARAGSSTYSLRPTTATDSADWWTREVCAWGPASDVITEYTYTWTDSDGSKTSSIGEMSSPGSVNAFGIEIRWQSTDFSSVPATASATATPDSPTPTSSQDSAGSDSSSGLSSGATAGIGVGVAAGVVVVAILALFFFWFRRRKARQVASVHIPQSPHDAYPPNAYAHDMYGDGGQVAELSATRNKPFTYQKAELSSETADETS</sequence>
<gene>
    <name evidence="3" type="ORF">ASPGLDRAFT_36838</name>
</gene>
<protein>
    <recommendedName>
        <fullName evidence="5">Mid2 domain-containing protein</fullName>
    </recommendedName>
</protein>
<dbReference type="RefSeq" id="XP_022399415.1">
    <property type="nucleotide sequence ID" value="XM_022544744.1"/>
</dbReference>
<evidence type="ECO:0008006" key="5">
    <source>
        <dbReference type="Google" id="ProtNLM"/>
    </source>
</evidence>
<dbReference type="GeneID" id="34461005"/>
<organism evidence="3 4">
    <name type="scientific">Aspergillus glaucus CBS 516.65</name>
    <dbReference type="NCBI Taxonomy" id="1160497"/>
    <lineage>
        <taxon>Eukaryota</taxon>
        <taxon>Fungi</taxon>
        <taxon>Dikarya</taxon>
        <taxon>Ascomycota</taxon>
        <taxon>Pezizomycotina</taxon>
        <taxon>Eurotiomycetes</taxon>
        <taxon>Eurotiomycetidae</taxon>
        <taxon>Eurotiales</taxon>
        <taxon>Aspergillaceae</taxon>
        <taxon>Aspergillus</taxon>
        <taxon>Aspergillus subgen. Aspergillus</taxon>
    </lineage>
</organism>
<dbReference type="EMBL" id="KV878901">
    <property type="protein sequence ID" value="OJJ82717.1"/>
    <property type="molecule type" value="Genomic_DNA"/>
</dbReference>
<evidence type="ECO:0000256" key="1">
    <source>
        <dbReference type="SAM" id="MobiDB-lite"/>
    </source>
</evidence>
<dbReference type="STRING" id="1160497.A0A1L9VFK3"/>
<dbReference type="PANTHER" id="PTHR16861">
    <property type="entry name" value="GLYCOPROTEIN 38"/>
    <property type="match status" value="1"/>
</dbReference>
<evidence type="ECO:0000313" key="4">
    <source>
        <dbReference type="Proteomes" id="UP000184300"/>
    </source>
</evidence>
<dbReference type="AlphaFoldDB" id="A0A1L9VFK3"/>
<evidence type="ECO:0000313" key="3">
    <source>
        <dbReference type="EMBL" id="OJJ82717.1"/>
    </source>
</evidence>
<reference evidence="4" key="1">
    <citation type="journal article" date="2017" name="Genome Biol.">
        <title>Comparative genomics reveals high biological diversity and specific adaptations in the industrially and medically important fungal genus Aspergillus.</title>
        <authorList>
            <person name="de Vries R.P."/>
            <person name="Riley R."/>
            <person name="Wiebenga A."/>
            <person name="Aguilar-Osorio G."/>
            <person name="Amillis S."/>
            <person name="Uchima C.A."/>
            <person name="Anderluh G."/>
            <person name="Asadollahi M."/>
            <person name="Askin M."/>
            <person name="Barry K."/>
            <person name="Battaglia E."/>
            <person name="Bayram O."/>
            <person name="Benocci T."/>
            <person name="Braus-Stromeyer S.A."/>
            <person name="Caldana C."/>
            <person name="Canovas D."/>
            <person name="Cerqueira G.C."/>
            <person name="Chen F."/>
            <person name="Chen W."/>
            <person name="Choi C."/>
            <person name="Clum A."/>
            <person name="Dos Santos R.A."/>
            <person name="Damasio A.R."/>
            <person name="Diallinas G."/>
            <person name="Emri T."/>
            <person name="Fekete E."/>
            <person name="Flipphi M."/>
            <person name="Freyberg S."/>
            <person name="Gallo A."/>
            <person name="Gournas C."/>
            <person name="Habgood R."/>
            <person name="Hainaut M."/>
            <person name="Harispe M.L."/>
            <person name="Henrissat B."/>
            <person name="Hilden K.S."/>
            <person name="Hope R."/>
            <person name="Hossain A."/>
            <person name="Karabika E."/>
            <person name="Karaffa L."/>
            <person name="Karanyi Z."/>
            <person name="Krasevec N."/>
            <person name="Kuo A."/>
            <person name="Kusch H."/>
            <person name="LaButti K."/>
            <person name="Lagendijk E.L."/>
            <person name="Lapidus A."/>
            <person name="Levasseur A."/>
            <person name="Lindquist E."/>
            <person name="Lipzen A."/>
            <person name="Logrieco A.F."/>
            <person name="MacCabe A."/>
            <person name="Maekelae M.R."/>
            <person name="Malavazi I."/>
            <person name="Melin P."/>
            <person name="Meyer V."/>
            <person name="Mielnichuk N."/>
            <person name="Miskei M."/>
            <person name="Molnar A.P."/>
            <person name="Mule G."/>
            <person name="Ngan C.Y."/>
            <person name="Orejas M."/>
            <person name="Orosz E."/>
            <person name="Ouedraogo J.P."/>
            <person name="Overkamp K.M."/>
            <person name="Park H.-S."/>
            <person name="Perrone G."/>
            <person name="Piumi F."/>
            <person name="Punt P.J."/>
            <person name="Ram A.F."/>
            <person name="Ramon A."/>
            <person name="Rauscher S."/>
            <person name="Record E."/>
            <person name="Riano-Pachon D.M."/>
            <person name="Robert V."/>
            <person name="Roehrig J."/>
            <person name="Ruller R."/>
            <person name="Salamov A."/>
            <person name="Salih N.S."/>
            <person name="Samson R.A."/>
            <person name="Sandor E."/>
            <person name="Sanguinetti M."/>
            <person name="Schuetze T."/>
            <person name="Sepcic K."/>
            <person name="Shelest E."/>
            <person name="Sherlock G."/>
            <person name="Sophianopoulou V."/>
            <person name="Squina F.M."/>
            <person name="Sun H."/>
            <person name="Susca A."/>
            <person name="Todd R.B."/>
            <person name="Tsang A."/>
            <person name="Unkles S.E."/>
            <person name="van de Wiele N."/>
            <person name="van Rossen-Uffink D."/>
            <person name="Oliveira J.V."/>
            <person name="Vesth T.C."/>
            <person name="Visser J."/>
            <person name="Yu J.-H."/>
            <person name="Zhou M."/>
            <person name="Andersen M.R."/>
            <person name="Archer D.B."/>
            <person name="Baker S.E."/>
            <person name="Benoit I."/>
            <person name="Brakhage A.A."/>
            <person name="Braus G.H."/>
            <person name="Fischer R."/>
            <person name="Frisvad J.C."/>
            <person name="Goldman G.H."/>
            <person name="Houbraken J."/>
            <person name="Oakley B."/>
            <person name="Pocsi I."/>
            <person name="Scazzocchio C."/>
            <person name="Seiboth B."/>
            <person name="vanKuyk P.A."/>
            <person name="Wortman J."/>
            <person name="Dyer P.S."/>
            <person name="Grigoriev I.V."/>
        </authorList>
    </citation>
    <scope>NUCLEOTIDE SEQUENCE [LARGE SCALE GENOMIC DNA]</scope>
    <source>
        <strain evidence="4">CBS 516.65</strain>
    </source>
</reference>
<keyword evidence="2" id="KW-0472">Membrane</keyword>
<keyword evidence="2" id="KW-1133">Transmembrane helix</keyword>
<feature type="region of interest" description="Disordered" evidence="1">
    <location>
        <begin position="117"/>
        <end position="146"/>
    </location>
</feature>
<dbReference type="PANTHER" id="PTHR16861:SF4">
    <property type="entry name" value="SH3 DOMAIN PROTEIN (AFU_ORTHOLOGUE AFUA_1G13610)"/>
    <property type="match status" value="1"/>
</dbReference>
<feature type="transmembrane region" description="Helical" evidence="2">
    <location>
        <begin position="152"/>
        <end position="175"/>
    </location>
</feature>
<keyword evidence="2" id="KW-0812">Transmembrane</keyword>